<evidence type="ECO:0000313" key="1">
    <source>
        <dbReference type="EMBL" id="MCZ8515449.1"/>
    </source>
</evidence>
<comment type="caution">
    <text evidence="1">The sequence shown here is derived from an EMBL/GenBank/DDBJ whole genome shotgun (WGS) entry which is preliminary data.</text>
</comment>
<gene>
    <name evidence="1" type="ORF">O9H85_24185</name>
</gene>
<dbReference type="Proteomes" id="UP001527882">
    <property type="component" value="Unassembled WGS sequence"/>
</dbReference>
<accession>A0ABT4QEZ6</accession>
<keyword evidence="2" id="KW-1185">Reference proteome</keyword>
<protein>
    <submittedName>
        <fullName evidence="1">Uncharacterized protein</fullName>
    </submittedName>
</protein>
<name>A0ABT4QEZ6_9BACL</name>
<sequence length="49" mass="5952">MFVDDALRQKDIEHRLQSVSYEDFRSEQKQWEERLAGTTKRPKVQIETQ</sequence>
<reference evidence="1 2" key="1">
    <citation type="submission" date="2022-12" db="EMBL/GenBank/DDBJ databases">
        <title>Draft genome sequence of Paenibacillus sp. dW9.</title>
        <authorList>
            <person name="Choi E.-W."/>
            <person name="Kim D.-U."/>
        </authorList>
    </citation>
    <scope>NUCLEOTIDE SEQUENCE [LARGE SCALE GENOMIC DNA]</scope>
    <source>
        <strain evidence="2">dW9</strain>
    </source>
</reference>
<proteinExistence type="predicted"/>
<dbReference type="EMBL" id="JAQAGZ010000017">
    <property type="protein sequence ID" value="MCZ8515449.1"/>
    <property type="molecule type" value="Genomic_DNA"/>
</dbReference>
<organism evidence="1 2">
    <name type="scientific">Paenibacillus gyeongsangnamensis</name>
    <dbReference type="NCBI Taxonomy" id="3388067"/>
    <lineage>
        <taxon>Bacteria</taxon>
        <taxon>Bacillati</taxon>
        <taxon>Bacillota</taxon>
        <taxon>Bacilli</taxon>
        <taxon>Bacillales</taxon>
        <taxon>Paenibacillaceae</taxon>
        <taxon>Paenibacillus</taxon>
    </lineage>
</organism>
<evidence type="ECO:0000313" key="2">
    <source>
        <dbReference type="Proteomes" id="UP001527882"/>
    </source>
</evidence>
<dbReference type="RefSeq" id="WP_269883971.1">
    <property type="nucleotide sequence ID" value="NZ_JAQAGZ010000017.1"/>
</dbReference>